<evidence type="ECO:0000256" key="4">
    <source>
        <dbReference type="ARBA" id="ARBA00022692"/>
    </source>
</evidence>
<keyword evidence="6 11" id="KW-0798">TonB box</keyword>
<keyword evidence="8 12" id="KW-0675">Receptor</keyword>
<dbReference type="InterPro" id="IPR037066">
    <property type="entry name" value="Plug_dom_sf"/>
</dbReference>
<keyword evidence="9 10" id="KW-0998">Cell outer membrane</keyword>
<dbReference type="EMBL" id="AP025739">
    <property type="protein sequence ID" value="BDI30661.1"/>
    <property type="molecule type" value="Genomic_DNA"/>
</dbReference>
<dbReference type="InterPro" id="IPR000531">
    <property type="entry name" value="Beta-barrel_TonB"/>
</dbReference>
<dbReference type="GO" id="GO:0009279">
    <property type="term" value="C:cell outer membrane"/>
    <property type="evidence" value="ECO:0007669"/>
    <property type="project" value="UniProtKB-SubCell"/>
</dbReference>
<accession>A0A402CTP3</accession>
<sequence length="667" mass="72133">MIVDLKMSAARRGRRMLCAAMGLAIGLPCASAHAQGPKMTAGAAAGDRDTSADTELLLAGDMIVTASKTAQRISDSPAAATVITADQIERSGATSIVELLRSVPGVDVMEPNKSQANVAIRGFNKIFSNQILVMVDGRSINQDIEGNVFWNTQPLLLSRIARIEVVRGPGSVLYGANAFGGVINIITKTPAELLAAQNHSSFAGAYGEHNSTFVEVATTQGKAGDWALTVGAGYHGTNGYGERKPSQIRDSDSVPIETLDLEKQTRRGSLTLSVDNSDATADLSVQALLDDAKWHTTSETLTYNEDKGATPIMGRIYHTSERLVNPTFGLNSEVINLEIQQQRQISARHQLLYGGSYRQGEFTSTPTGTMSHGQSLKSLFFQDQILIDSMTNLFAGVRWDDNSIYGSQTSPRLSLVRHLPKEQTVRLSYGTAFRAPTIIETYLNFASPLAPGLNFEMLGSTDLKPEKVTSIEAGYRKDTPSGYVGLSLFANHITDVISSAVLETAPSPPFPPNIPIKLQLTNIGGVRATGFELESGFRLGGGAHGLLNYAYQDVTNDDGSQADFSPHHKINLVLQTDDRRKAIGYLAAHFVSQAKYGSAPIRQYTTLDANLSYRVGGLSKPWTISLAATNLLDDRHEEYVDVLNPLAPSKIAESQRRTLWVRADGKF</sequence>
<dbReference type="InterPro" id="IPR039426">
    <property type="entry name" value="TonB-dep_rcpt-like"/>
</dbReference>
<evidence type="ECO:0000256" key="5">
    <source>
        <dbReference type="ARBA" id="ARBA00022729"/>
    </source>
</evidence>
<dbReference type="InterPro" id="IPR036942">
    <property type="entry name" value="Beta-barrel_TonB_sf"/>
</dbReference>
<dbReference type="AlphaFoldDB" id="A0A402CTP3"/>
<dbReference type="Pfam" id="PF00593">
    <property type="entry name" value="TonB_dep_Rec_b-barrel"/>
    <property type="match status" value="1"/>
</dbReference>
<dbReference type="OrthoDB" id="9800913at2"/>
<keyword evidence="7 10" id="KW-0472">Membrane</keyword>
<keyword evidence="2 10" id="KW-0813">Transport</keyword>
<evidence type="ECO:0000256" key="2">
    <source>
        <dbReference type="ARBA" id="ARBA00022448"/>
    </source>
</evidence>
<evidence type="ECO:0000313" key="13">
    <source>
        <dbReference type="Proteomes" id="UP000287394"/>
    </source>
</evidence>
<gene>
    <name evidence="12" type="ORF">CCAX7_27120</name>
</gene>
<dbReference type="CDD" id="cd01347">
    <property type="entry name" value="ligand_gated_channel"/>
    <property type="match status" value="1"/>
</dbReference>
<evidence type="ECO:0000256" key="8">
    <source>
        <dbReference type="ARBA" id="ARBA00023170"/>
    </source>
</evidence>
<keyword evidence="13" id="KW-1185">Reference proteome</keyword>
<proteinExistence type="inferred from homology"/>
<keyword evidence="4 10" id="KW-0812">Transmembrane</keyword>
<dbReference type="Gene3D" id="2.170.130.10">
    <property type="entry name" value="TonB-dependent receptor, plug domain"/>
    <property type="match status" value="1"/>
</dbReference>
<keyword evidence="3 10" id="KW-1134">Transmembrane beta strand</keyword>
<dbReference type="KEGG" id="ccot:CCAX7_27120"/>
<evidence type="ECO:0000256" key="1">
    <source>
        <dbReference type="ARBA" id="ARBA00004571"/>
    </source>
</evidence>
<dbReference type="GO" id="GO:0044718">
    <property type="term" value="P:siderophore transmembrane transport"/>
    <property type="evidence" value="ECO:0007669"/>
    <property type="project" value="TreeGrafter"/>
</dbReference>
<dbReference type="SUPFAM" id="SSF56935">
    <property type="entry name" value="Porins"/>
    <property type="match status" value="1"/>
</dbReference>
<evidence type="ECO:0000256" key="9">
    <source>
        <dbReference type="ARBA" id="ARBA00023237"/>
    </source>
</evidence>
<evidence type="ECO:0000256" key="6">
    <source>
        <dbReference type="ARBA" id="ARBA00023077"/>
    </source>
</evidence>
<dbReference type="Proteomes" id="UP000287394">
    <property type="component" value="Chromosome"/>
</dbReference>
<dbReference type="InterPro" id="IPR012910">
    <property type="entry name" value="Plug_dom"/>
</dbReference>
<dbReference type="PANTHER" id="PTHR30069:SF29">
    <property type="entry name" value="HEMOGLOBIN AND HEMOGLOBIN-HAPTOGLOBIN-BINDING PROTEIN 1-RELATED"/>
    <property type="match status" value="1"/>
</dbReference>
<evidence type="ECO:0000313" key="12">
    <source>
        <dbReference type="EMBL" id="BDI30661.1"/>
    </source>
</evidence>
<dbReference type="PANTHER" id="PTHR30069">
    <property type="entry name" value="TONB-DEPENDENT OUTER MEMBRANE RECEPTOR"/>
    <property type="match status" value="1"/>
</dbReference>
<comment type="similarity">
    <text evidence="10 11">Belongs to the TonB-dependent receptor family.</text>
</comment>
<dbReference type="GO" id="GO:0015344">
    <property type="term" value="F:siderophore uptake transmembrane transporter activity"/>
    <property type="evidence" value="ECO:0007669"/>
    <property type="project" value="TreeGrafter"/>
</dbReference>
<keyword evidence="5" id="KW-0732">Signal</keyword>
<reference evidence="12 13" key="1">
    <citation type="journal article" date="2019" name="Int. J. Syst. Evol. Microbiol.">
        <title>Capsulimonas corticalis gen. nov., sp. nov., an aerobic capsulated bacterium, of a novel bacterial order, Capsulimonadales ord. nov., of the class Armatimonadia of the phylum Armatimonadetes.</title>
        <authorList>
            <person name="Li J."/>
            <person name="Kudo C."/>
            <person name="Tonouchi A."/>
        </authorList>
    </citation>
    <scope>NUCLEOTIDE SEQUENCE [LARGE SCALE GENOMIC DNA]</scope>
    <source>
        <strain evidence="12 13">AX-7</strain>
    </source>
</reference>
<evidence type="ECO:0000256" key="11">
    <source>
        <dbReference type="RuleBase" id="RU003357"/>
    </source>
</evidence>
<evidence type="ECO:0000256" key="7">
    <source>
        <dbReference type="ARBA" id="ARBA00023136"/>
    </source>
</evidence>
<dbReference type="PROSITE" id="PS52016">
    <property type="entry name" value="TONB_DEPENDENT_REC_3"/>
    <property type="match status" value="1"/>
</dbReference>
<protein>
    <submittedName>
        <fullName evidence="12">Catecholate siderophore receptor CirA</fullName>
    </submittedName>
</protein>
<name>A0A402CTP3_9BACT</name>
<evidence type="ECO:0000256" key="3">
    <source>
        <dbReference type="ARBA" id="ARBA00022452"/>
    </source>
</evidence>
<evidence type="ECO:0000256" key="10">
    <source>
        <dbReference type="PROSITE-ProRule" id="PRU01360"/>
    </source>
</evidence>
<comment type="subcellular location">
    <subcellularLocation>
        <location evidence="1 10">Cell outer membrane</location>
        <topology evidence="1 10">Multi-pass membrane protein</topology>
    </subcellularLocation>
</comment>
<dbReference type="Gene3D" id="2.40.170.20">
    <property type="entry name" value="TonB-dependent receptor, beta-barrel domain"/>
    <property type="match status" value="1"/>
</dbReference>
<organism evidence="12 13">
    <name type="scientific">Capsulimonas corticalis</name>
    <dbReference type="NCBI Taxonomy" id="2219043"/>
    <lineage>
        <taxon>Bacteria</taxon>
        <taxon>Bacillati</taxon>
        <taxon>Armatimonadota</taxon>
        <taxon>Armatimonadia</taxon>
        <taxon>Capsulimonadales</taxon>
        <taxon>Capsulimonadaceae</taxon>
        <taxon>Capsulimonas</taxon>
    </lineage>
</organism>
<dbReference type="RefSeq" id="WP_119320741.1">
    <property type="nucleotide sequence ID" value="NZ_AP025739.1"/>
</dbReference>
<dbReference type="Pfam" id="PF07715">
    <property type="entry name" value="Plug"/>
    <property type="match status" value="1"/>
</dbReference>